<proteinExistence type="predicted"/>
<evidence type="ECO:0000313" key="2">
    <source>
        <dbReference type="Proteomes" id="UP000717624"/>
    </source>
</evidence>
<sequence>MEQRSMKLPVKVDLAEGADGLELHEIIFSLQYTANAIRPFDLFRARYLEKLVRKYSQIQGQRRQLLEQHFRERFADQTD</sequence>
<accession>A0A938Y168</accession>
<gene>
    <name evidence="1" type="ORF">JOD01_000868</name>
</gene>
<dbReference type="Proteomes" id="UP000717624">
    <property type="component" value="Unassembled WGS sequence"/>
</dbReference>
<name>A0A938Y168_9BACL</name>
<dbReference type="EMBL" id="JAFBEB010000002">
    <property type="protein sequence ID" value="MBM7589270.1"/>
    <property type="molecule type" value="Genomic_DNA"/>
</dbReference>
<dbReference type="AlphaFoldDB" id="A0A938Y168"/>
<evidence type="ECO:0000313" key="1">
    <source>
        <dbReference type="EMBL" id="MBM7589270.1"/>
    </source>
</evidence>
<organism evidence="1 2">
    <name type="scientific">Brevibacillus fulvus</name>
    <dbReference type="NCBI Taxonomy" id="1125967"/>
    <lineage>
        <taxon>Bacteria</taxon>
        <taxon>Bacillati</taxon>
        <taxon>Bacillota</taxon>
        <taxon>Bacilli</taxon>
        <taxon>Bacillales</taxon>
        <taxon>Paenibacillaceae</taxon>
        <taxon>Brevibacillus</taxon>
    </lineage>
</organism>
<dbReference type="RefSeq" id="WP_204517000.1">
    <property type="nucleotide sequence ID" value="NZ_BAABIN010000015.1"/>
</dbReference>
<comment type="caution">
    <text evidence="1">The sequence shown here is derived from an EMBL/GenBank/DDBJ whole genome shotgun (WGS) entry which is preliminary data.</text>
</comment>
<reference evidence="1" key="1">
    <citation type="submission" date="2021-01" db="EMBL/GenBank/DDBJ databases">
        <title>Genomic Encyclopedia of Type Strains, Phase IV (KMG-IV): sequencing the most valuable type-strain genomes for metagenomic binning, comparative biology and taxonomic classification.</title>
        <authorList>
            <person name="Goeker M."/>
        </authorList>
    </citation>
    <scope>NUCLEOTIDE SEQUENCE</scope>
    <source>
        <strain evidence="1">DSM 25523</strain>
    </source>
</reference>
<keyword evidence="2" id="KW-1185">Reference proteome</keyword>
<protein>
    <submittedName>
        <fullName evidence="1">Uncharacterized protein</fullName>
    </submittedName>
</protein>